<dbReference type="RefSeq" id="WP_136032891.1">
    <property type="nucleotide sequence ID" value="NZ_CP078076.1"/>
</dbReference>
<feature type="signal peptide" evidence="1">
    <location>
        <begin position="1"/>
        <end position="26"/>
    </location>
</feature>
<dbReference type="Proteomes" id="UP000831467">
    <property type="component" value="Chromosome"/>
</dbReference>
<evidence type="ECO:0000259" key="2">
    <source>
        <dbReference type="SMART" id="SM00909"/>
    </source>
</evidence>
<dbReference type="Pfam" id="PF25976">
    <property type="entry name" value="LpqB_N"/>
    <property type="match status" value="1"/>
</dbReference>
<dbReference type="InterPro" id="IPR059026">
    <property type="entry name" value="LpqB_N"/>
</dbReference>
<name>A0ABY4IGK9_9MICO</name>
<evidence type="ECO:0000313" key="3">
    <source>
        <dbReference type="EMBL" id="UPL11724.1"/>
    </source>
</evidence>
<dbReference type="SMART" id="SM00909">
    <property type="entry name" value="Germane"/>
    <property type="match status" value="1"/>
</dbReference>
<feature type="domain" description="GerMN" evidence="2">
    <location>
        <begin position="215"/>
        <end position="307"/>
    </location>
</feature>
<evidence type="ECO:0000313" key="4">
    <source>
        <dbReference type="Proteomes" id="UP000831467"/>
    </source>
</evidence>
<evidence type="ECO:0000256" key="1">
    <source>
        <dbReference type="SAM" id="SignalP"/>
    </source>
</evidence>
<organism evidence="3 4">
    <name type="scientific">Microbacterium sufflavum</name>
    <dbReference type="NCBI Taxonomy" id="2851649"/>
    <lineage>
        <taxon>Bacteria</taxon>
        <taxon>Bacillati</taxon>
        <taxon>Actinomycetota</taxon>
        <taxon>Actinomycetes</taxon>
        <taxon>Micrococcales</taxon>
        <taxon>Microbacteriaceae</taxon>
        <taxon>Microbacterium</taxon>
    </lineage>
</organism>
<dbReference type="Pfam" id="PF10647">
    <property type="entry name" value="Gmad1"/>
    <property type="match status" value="1"/>
</dbReference>
<protein>
    <submittedName>
        <fullName evidence="3">GerMN domain-containing protein</fullName>
    </submittedName>
</protein>
<keyword evidence="1" id="KW-0732">Signal</keyword>
<sequence length="572" mass="59399">MSARRSRRLALAAALGIVALLLPACAGLPTSGDVAVGLKLGESPQDVDVLPVASGPIAGAGPEEIVEGFLEAGITTSDNWDTAREFLAPALQRSWAPSAGVSIDVGPEARTLSSTVPEDEVEQADTAEVQVQLDLVASVDGAGAYSGAPGDSSVPFALERMDDGEWRITQAPDGIVIDEARFPKVFEGYPLQWFDSSWSRLVPDMRWFPRRQSPATTVTQALVSGTPSEWLDPAVQTAFPADVQLAQDAVPITGQVAQVALTRPASGLDQTTLARMRTQLQSTLKAAGVNVTQVRFSVDGRSLDAGVVELAGTPADVGTLVLRNGEFGRIVGDEISPIPDISEQIVAIPQPILAIDVGIDDSYAVVQLDDGHVYRVAKSGRDELDARAGLVEPSLDPFGYAWSVPEGDPQAVQASGSDAAPHAVANAWPSASSISDLRVSADGARVAAVIVVGGQRWVVVAAIVRDSAGVPTELGDLVQLFQLPEPSTGLVWLGPDRLAVLASPSSPRLVLQTVGGPGSSETAPVDAISISGARTPAGVRILGAAGQLYAHAGSAWREVTEGITVLATRAGE</sequence>
<reference evidence="3 4" key="1">
    <citation type="submission" date="2021-06" db="EMBL/GenBank/DDBJ databases">
        <title>Genome-based taxonomic framework of Microbacterium strains isolated from marine environment, the description of four new species and reclassification of four preexisting species.</title>
        <authorList>
            <person name="Lee S.D."/>
            <person name="Kim S.-M."/>
            <person name="Byeon Y.-S."/>
            <person name="Yang H.L."/>
            <person name="Kim I.S."/>
        </authorList>
    </citation>
    <scope>NUCLEOTIDE SEQUENCE [LARGE SCALE GENOMIC DNA]</scope>
    <source>
        <strain evidence="3 4">SSW1-51</strain>
    </source>
</reference>
<accession>A0ABY4IGK9</accession>
<dbReference type="EMBL" id="CP078076">
    <property type="protein sequence ID" value="UPL11724.1"/>
    <property type="molecule type" value="Genomic_DNA"/>
</dbReference>
<dbReference type="InterPro" id="IPR019606">
    <property type="entry name" value="GerMN"/>
</dbReference>
<keyword evidence="4" id="KW-1185">Reference proteome</keyword>
<dbReference type="Pfam" id="PF10646">
    <property type="entry name" value="Germane"/>
    <property type="match status" value="1"/>
</dbReference>
<dbReference type="InterPro" id="IPR018910">
    <property type="entry name" value="LpqB_C"/>
</dbReference>
<proteinExistence type="predicted"/>
<gene>
    <name evidence="3" type="ORF">KV394_11630</name>
</gene>
<feature type="chain" id="PRO_5045542970" evidence="1">
    <location>
        <begin position="27"/>
        <end position="572"/>
    </location>
</feature>